<dbReference type="EMBL" id="CP062983">
    <property type="protein sequence ID" value="QPC83642.1"/>
    <property type="molecule type" value="Genomic_DNA"/>
</dbReference>
<reference evidence="10 11" key="1">
    <citation type="submission" date="2020-02" db="EMBL/GenBank/DDBJ databases">
        <authorList>
            <person name="Zheng R.K."/>
            <person name="Sun C.M."/>
        </authorList>
    </citation>
    <scope>NUCLEOTIDE SEQUENCE [LARGE SCALE GENOMIC DNA]</scope>
    <source>
        <strain evidence="11">rifampicinis</strain>
    </source>
</reference>
<comment type="cofactor">
    <cofactor evidence="1 8">
        <name>Mg(2+)</name>
        <dbReference type="ChEBI" id="CHEBI:18420"/>
    </cofactor>
</comment>
<proteinExistence type="inferred from homology"/>
<dbReference type="PANTHER" id="PTHR33653:SF1">
    <property type="entry name" value="RIBONUCLEASE VAPC2"/>
    <property type="match status" value="1"/>
</dbReference>
<accession>A0A7S8EB29</accession>
<dbReference type="GO" id="GO:0000287">
    <property type="term" value="F:magnesium ion binding"/>
    <property type="evidence" value="ECO:0007669"/>
    <property type="project" value="UniProtKB-UniRule"/>
</dbReference>
<feature type="binding site" evidence="8">
    <location>
        <position position="100"/>
    </location>
    <ligand>
        <name>Mg(2+)</name>
        <dbReference type="ChEBI" id="CHEBI:18420"/>
    </ligand>
</feature>
<dbReference type="GO" id="GO:0090729">
    <property type="term" value="F:toxin activity"/>
    <property type="evidence" value="ECO:0007669"/>
    <property type="project" value="UniProtKB-KW"/>
</dbReference>
<evidence type="ECO:0000313" key="10">
    <source>
        <dbReference type="EMBL" id="QPC83642.1"/>
    </source>
</evidence>
<feature type="binding site" evidence="8">
    <location>
        <position position="8"/>
    </location>
    <ligand>
        <name>Mg(2+)</name>
        <dbReference type="ChEBI" id="CHEBI:18420"/>
    </ligand>
</feature>
<comment type="function">
    <text evidence="8">Toxic component of a toxin-antitoxin (TA) system. An RNase.</text>
</comment>
<gene>
    <name evidence="8" type="primary">vapC</name>
    <name evidence="10" type="ORF">G4Y79_04475</name>
</gene>
<dbReference type="InterPro" id="IPR050556">
    <property type="entry name" value="Type_II_TA_system_RNase"/>
</dbReference>
<evidence type="ECO:0000256" key="6">
    <source>
        <dbReference type="ARBA" id="ARBA00022842"/>
    </source>
</evidence>
<dbReference type="GO" id="GO:0004540">
    <property type="term" value="F:RNA nuclease activity"/>
    <property type="evidence" value="ECO:0007669"/>
    <property type="project" value="InterPro"/>
</dbReference>
<keyword evidence="11" id="KW-1185">Reference proteome</keyword>
<dbReference type="InterPro" id="IPR022907">
    <property type="entry name" value="VapC_family"/>
</dbReference>
<keyword evidence="5 8" id="KW-0378">Hydrolase</keyword>
<dbReference type="InterPro" id="IPR002716">
    <property type="entry name" value="PIN_dom"/>
</dbReference>
<evidence type="ECO:0000256" key="7">
    <source>
        <dbReference type="ARBA" id="ARBA00038093"/>
    </source>
</evidence>
<dbReference type="PANTHER" id="PTHR33653">
    <property type="entry name" value="RIBONUCLEASE VAPC2"/>
    <property type="match status" value="1"/>
</dbReference>
<dbReference type="RefSeq" id="WP_195171706.1">
    <property type="nucleotide sequence ID" value="NZ_CP062983.1"/>
</dbReference>
<dbReference type="HAMAP" id="MF_00265">
    <property type="entry name" value="VapC_Nob1"/>
    <property type="match status" value="1"/>
</dbReference>
<comment type="similarity">
    <text evidence="7 8">Belongs to the PINc/VapC protein family.</text>
</comment>
<dbReference type="AlphaFoldDB" id="A0A7S8EB29"/>
<dbReference type="GO" id="GO:0016787">
    <property type="term" value="F:hydrolase activity"/>
    <property type="evidence" value="ECO:0007669"/>
    <property type="project" value="UniProtKB-KW"/>
</dbReference>
<dbReference type="SUPFAM" id="SSF88723">
    <property type="entry name" value="PIN domain-like"/>
    <property type="match status" value="1"/>
</dbReference>
<dbReference type="EC" id="3.1.-.-" evidence="8"/>
<name>A0A7S8EB29_9CHLR</name>
<evidence type="ECO:0000259" key="9">
    <source>
        <dbReference type="Pfam" id="PF01850"/>
    </source>
</evidence>
<organism evidence="10 11">
    <name type="scientific">Phototrophicus methaneseepsis</name>
    <dbReference type="NCBI Taxonomy" id="2710758"/>
    <lineage>
        <taxon>Bacteria</taxon>
        <taxon>Bacillati</taxon>
        <taxon>Chloroflexota</taxon>
        <taxon>Candidatus Thermofontia</taxon>
        <taxon>Phototrophicales</taxon>
        <taxon>Phototrophicaceae</taxon>
        <taxon>Phototrophicus</taxon>
    </lineage>
</organism>
<evidence type="ECO:0000256" key="3">
    <source>
        <dbReference type="ARBA" id="ARBA00022722"/>
    </source>
</evidence>
<dbReference type="Proteomes" id="UP000594468">
    <property type="component" value="Chromosome"/>
</dbReference>
<feature type="domain" description="PIN" evidence="9">
    <location>
        <begin position="7"/>
        <end position="126"/>
    </location>
</feature>
<dbReference type="Pfam" id="PF01850">
    <property type="entry name" value="PIN"/>
    <property type="match status" value="1"/>
</dbReference>
<evidence type="ECO:0000256" key="2">
    <source>
        <dbReference type="ARBA" id="ARBA00022649"/>
    </source>
</evidence>
<evidence type="ECO:0000256" key="5">
    <source>
        <dbReference type="ARBA" id="ARBA00022801"/>
    </source>
</evidence>
<sequence>MALIYSLDTNTCIRAINGRAPQVRKQLLQVPAAEIVVCSIVRSELFYGAAKSQTPTRSREKQDYFLNGFASLPFDDTAANAYATIRATLEKAGTPIGPLDMQIAAIAVAHNLILITHNTREFSRIPNLNYQDWE</sequence>
<evidence type="ECO:0000256" key="4">
    <source>
        <dbReference type="ARBA" id="ARBA00022723"/>
    </source>
</evidence>
<dbReference type="InterPro" id="IPR029060">
    <property type="entry name" value="PIN-like_dom_sf"/>
</dbReference>
<dbReference type="Gene3D" id="3.40.50.1010">
    <property type="entry name" value="5'-nuclease"/>
    <property type="match status" value="1"/>
</dbReference>
<keyword evidence="3 8" id="KW-0540">Nuclease</keyword>
<dbReference type="CDD" id="cd18745">
    <property type="entry name" value="PIN_VapC4-5_FitB-like"/>
    <property type="match status" value="1"/>
</dbReference>
<protein>
    <recommendedName>
        <fullName evidence="8">Ribonuclease VapC</fullName>
        <shortName evidence="8">RNase VapC</shortName>
        <ecNumber evidence="8">3.1.-.-</ecNumber>
    </recommendedName>
    <alternativeName>
        <fullName evidence="8">Toxin VapC</fullName>
    </alternativeName>
</protein>
<keyword evidence="8" id="KW-0800">Toxin</keyword>
<keyword evidence="4 8" id="KW-0479">Metal-binding</keyword>
<evidence type="ECO:0000256" key="8">
    <source>
        <dbReference type="HAMAP-Rule" id="MF_00265"/>
    </source>
</evidence>
<keyword evidence="6 8" id="KW-0460">Magnesium</keyword>
<dbReference type="KEGG" id="pmet:G4Y79_04475"/>
<evidence type="ECO:0000256" key="1">
    <source>
        <dbReference type="ARBA" id="ARBA00001946"/>
    </source>
</evidence>
<keyword evidence="2 8" id="KW-1277">Toxin-antitoxin system</keyword>
<evidence type="ECO:0000313" key="11">
    <source>
        <dbReference type="Proteomes" id="UP000594468"/>
    </source>
</evidence>